<dbReference type="STRING" id="1117647.M5M_08460"/>
<evidence type="ECO:0008006" key="4">
    <source>
        <dbReference type="Google" id="ProtNLM"/>
    </source>
</evidence>
<proteinExistence type="predicted"/>
<evidence type="ECO:0000313" key="3">
    <source>
        <dbReference type="Proteomes" id="UP000000466"/>
    </source>
</evidence>
<dbReference type="HOGENOM" id="CLU_888185_0_0_6"/>
<feature type="region of interest" description="Disordered" evidence="1">
    <location>
        <begin position="1"/>
        <end position="36"/>
    </location>
</feature>
<keyword evidence="3" id="KW-1185">Reference proteome</keyword>
<dbReference type="EMBL" id="CP003746">
    <property type="protein sequence ID" value="AFU98881.1"/>
    <property type="molecule type" value="Genomic_DNA"/>
</dbReference>
<dbReference type="KEGG" id="saga:M5M_08460"/>
<sequence length="347" mass="39472">MDAARHSDPLRSAMTAKQTSKNPLCKMPPRTRDTQGNTRCVGVEVEMGELSPLSIARVLQQTVGGDITLQQGLCYGLVDTDLGDFFIELDAKPIQDTVSRLRRLELPAVIDADPAGLITDLAEQLVPWELVSPPLPLDQLDAFNNLLAKLRGAGAKGTRYASRFAFGLHLNPDVPGLDVDTLLRYFRAYLCLHDGICAREDIDWSRRLMPHIRHFSDAYIAKVIEPDYAPTLDQFMDDYLEANPTRNRSLDLLPLFAHLDPDRVARGVDDERVKARPAFHFRLPNCDIDNPAWGLHTPWHEWLAVEFLAEDEKRLEQMCLAYRRELQRFGHSLDQRWQQIARQSLLQ</sequence>
<dbReference type="AlphaFoldDB" id="K4KIM9"/>
<organism evidence="2 3">
    <name type="scientific">Simiduia agarivorans (strain DSM 21679 / JCM 13881 / BCRC 17597 / SA1)</name>
    <dbReference type="NCBI Taxonomy" id="1117647"/>
    <lineage>
        <taxon>Bacteria</taxon>
        <taxon>Pseudomonadati</taxon>
        <taxon>Pseudomonadota</taxon>
        <taxon>Gammaproteobacteria</taxon>
        <taxon>Cellvibrionales</taxon>
        <taxon>Cellvibrionaceae</taxon>
        <taxon>Simiduia</taxon>
    </lineage>
</organism>
<reference evidence="2 3" key="1">
    <citation type="journal article" date="2013" name="Genome Announc.">
        <title>Complete genome sequence of Simiduia agarivorans SA1(T), a marine bacterium able to degrade a variety of polysaccharides.</title>
        <authorList>
            <person name="Lin S.Y."/>
            <person name="Shieh W.Y."/>
            <person name="Chen J.S."/>
            <person name="Tang S.L."/>
        </authorList>
    </citation>
    <scope>NUCLEOTIDE SEQUENCE [LARGE SCALE GENOMIC DNA]</scope>
    <source>
        <strain evidence="3">DSM 21679 / JCM 13881 / BCRC 17597 / SA1</strain>
    </source>
</reference>
<dbReference type="Pfam" id="PF12224">
    <property type="entry name" value="Amidoligase_2"/>
    <property type="match status" value="1"/>
</dbReference>
<dbReference type="InterPro" id="IPR022025">
    <property type="entry name" value="Amidoligase_2"/>
</dbReference>
<evidence type="ECO:0000256" key="1">
    <source>
        <dbReference type="SAM" id="MobiDB-lite"/>
    </source>
</evidence>
<dbReference type="eggNOG" id="ENOG502Z8DX">
    <property type="taxonomic scope" value="Bacteria"/>
</dbReference>
<accession>K4KIM9</accession>
<gene>
    <name evidence="2" type="ordered locus">M5M_08460</name>
</gene>
<dbReference type="Proteomes" id="UP000000466">
    <property type="component" value="Chromosome"/>
</dbReference>
<evidence type="ECO:0000313" key="2">
    <source>
        <dbReference type="EMBL" id="AFU98881.1"/>
    </source>
</evidence>
<name>K4KIM9_SIMAS</name>
<protein>
    <recommendedName>
        <fullName evidence="4">Amidoligase enzyme</fullName>
    </recommendedName>
</protein>